<sequence>MFSSGFFLPALLWLAQEASSHPACKPGMNSNAMMGKAIYVLTNEKANGVLAIPIGQDGTLSKGKVTMTGGAGSVAVNAEGKPATPDALISQSSLTIAGNNIFAVNAGSNTLSMLRVSRSDPTKLQMVGKPVQVPGEFPNTVAASAKNGVVCVGSTGAKAGVSCSSFSRQGLGAMDELRTIDLGQTTPPVGPTNTLSQVLFSEDESMLFTMVKGDPAVNNTGFISVANVEKKNGVAAVSKKDARSSPEGTAVLFGSQVIPGTSKVFATDASFGAAILDVNPNSCEATTAAKGAVEGQTATCWVAISPATKSAFVTDVGRNRVVEMSLKDASVVSELDLTCNGDPGLIDLAASGNFLYALSPGNGTTQAAVTVLDVSGGSGSAKMVQHFELAGMASNTAMGMKVMSIMAYRSDFNTCTICGISLGRPGGWETDVIVLRGPHWPQSPCSRVNNVEVSRHAAKPSGNPRALVLLPQERTIYPNTAYCLIKLSHHLSEREPMMFVGLHAACENLANRVMETSYKASIRTVRDLWLTLERRCARHMQLHLDIPRSHFIPRIPENQPGQPFSVGLARYFVPSRSIQPYGYHEDGWWNENPVMIPNLSTLLIANLKPQKDVSDHLPKSLCMFKKHFECLPQELKDLICSFLHHGQLPLECTYIIPQSMWKQVFFQVPFLWDLDTKEIHDKTSAGDLNAQNWDWEKIARQVMSPPEIPRQDTIGGGGGAWSFNKVGLSVPGGFTNRRRIWQILEEMYPNDVRHWPTAEPLTNRSGTCWKRYIQMKSTFDAE</sequence>
<evidence type="ECO:0000313" key="2">
    <source>
        <dbReference type="EMBL" id="KAF5706273.1"/>
    </source>
</evidence>
<accession>A0A8H6D6Y1</accession>
<dbReference type="EMBL" id="JAAOAN010000457">
    <property type="protein sequence ID" value="KAF5706273.1"/>
    <property type="molecule type" value="Genomic_DNA"/>
</dbReference>
<dbReference type="InterPro" id="IPR015943">
    <property type="entry name" value="WD40/YVTN_repeat-like_dom_sf"/>
</dbReference>
<reference evidence="2 3" key="1">
    <citation type="submission" date="2020-05" db="EMBL/GenBank/DDBJ databases">
        <title>Identification and distribution of gene clusters putatively required for synthesis of sphingolipid metabolism inhibitors in phylogenetically diverse species of the filamentous fungus Fusarium.</title>
        <authorList>
            <person name="Kim H.-S."/>
            <person name="Busman M."/>
            <person name="Brown D.W."/>
            <person name="Divon H."/>
            <person name="Uhlig S."/>
            <person name="Proctor R.H."/>
        </authorList>
    </citation>
    <scope>NUCLEOTIDE SEQUENCE [LARGE SCALE GENOMIC DNA]</scope>
    <source>
        <strain evidence="2 3">NRRL 66235</strain>
    </source>
</reference>
<protein>
    <submittedName>
        <fullName evidence="2">Uncharacterized protein</fullName>
    </submittedName>
</protein>
<evidence type="ECO:0000256" key="1">
    <source>
        <dbReference type="SAM" id="SignalP"/>
    </source>
</evidence>
<name>A0A8H6D6Y1_9HYPO</name>
<gene>
    <name evidence="2" type="ORF">FMUND_11704</name>
</gene>
<comment type="caution">
    <text evidence="2">The sequence shown here is derived from an EMBL/GenBank/DDBJ whole genome shotgun (WGS) entry which is preliminary data.</text>
</comment>
<evidence type="ECO:0000313" key="3">
    <source>
        <dbReference type="Proteomes" id="UP000544331"/>
    </source>
</evidence>
<dbReference type="Gene3D" id="2.130.10.10">
    <property type="entry name" value="YVTN repeat-like/Quinoprotein amine dehydrogenase"/>
    <property type="match status" value="1"/>
</dbReference>
<keyword evidence="3" id="KW-1185">Reference proteome</keyword>
<feature type="chain" id="PRO_5034626434" evidence="1">
    <location>
        <begin position="21"/>
        <end position="782"/>
    </location>
</feature>
<feature type="signal peptide" evidence="1">
    <location>
        <begin position="1"/>
        <end position="20"/>
    </location>
</feature>
<dbReference type="SUPFAM" id="SSF75011">
    <property type="entry name" value="3-carboxy-cis,cis-mucoante lactonizing enzyme"/>
    <property type="match status" value="1"/>
</dbReference>
<dbReference type="OrthoDB" id="10006285at2759"/>
<dbReference type="Proteomes" id="UP000544331">
    <property type="component" value="Unassembled WGS sequence"/>
</dbReference>
<keyword evidence="1" id="KW-0732">Signal</keyword>
<organism evidence="2 3">
    <name type="scientific">Fusarium mundagurra</name>
    <dbReference type="NCBI Taxonomy" id="1567541"/>
    <lineage>
        <taxon>Eukaryota</taxon>
        <taxon>Fungi</taxon>
        <taxon>Dikarya</taxon>
        <taxon>Ascomycota</taxon>
        <taxon>Pezizomycotina</taxon>
        <taxon>Sordariomycetes</taxon>
        <taxon>Hypocreomycetidae</taxon>
        <taxon>Hypocreales</taxon>
        <taxon>Nectriaceae</taxon>
        <taxon>Fusarium</taxon>
        <taxon>Fusarium fujikuroi species complex</taxon>
    </lineage>
</organism>
<dbReference type="AlphaFoldDB" id="A0A8H6D6Y1"/>
<proteinExistence type="predicted"/>